<gene>
    <name evidence="11" type="ORF">P5673_021056</name>
</gene>
<comment type="subcellular location">
    <subcellularLocation>
        <location evidence="3">Cytoplasm</location>
    </subcellularLocation>
    <subcellularLocation>
        <location evidence="2">Lysosome</location>
    </subcellularLocation>
    <subcellularLocation>
        <location evidence="1">Membrane</location>
    </subcellularLocation>
</comment>
<dbReference type="GO" id="GO:0016020">
    <property type="term" value="C:membrane"/>
    <property type="evidence" value="ECO:0007669"/>
    <property type="project" value="UniProtKB-SubCell"/>
</dbReference>
<evidence type="ECO:0000256" key="6">
    <source>
        <dbReference type="ARBA" id="ARBA00023228"/>
    </source>
</evidence>
<name>A0AAD9V0M4_ACRCE</name>
<keyword evidence="12" id="KW-1185">Reference proteome</keyword>
<dbReference type="InterPro" id="IPR006571">
    <property type="entry name" value="TLDc_dom"/>
</dbReference>
<dbReference type="PANTHER" id="PTHR23354">
    <property type="entry name" value="NUCLEOLAR PROTEIN 7/ESTROGEN RECEPTOR COACTIVATOR-RELATED"/>
    <property type="match status" value="1"/>
</dbReference>
<reference evidence="11" key="2">
    <citation type="journal article" date="2023" name="Science">
        <title>Genomic signatures of disease resistance in endangered staghorn corals.</title>
        <authorList>
            <person name="Vollmer S.V."/>
            <person name="Selwyn J.D."/>
            <person name="Despard B.A."/>
            <person name="Roesel C.L."/>
        </authorList>
    </citation>
    <scope>NUCLEOTIDE SEQUENCE</scope>
    <source>
        <strain evidence="11">K2</strain>
    </source>
</reference>
<evidence type="ECO:0000256" key="7">
    <source>
        <dbReference type="ARBA" id="ARBA00039594"/>
    </source>
</evidence>
<sequence>MGLIASRGIELEDSYRSFSEKERQILSSLFEKLATTNEHGVMKVEIGPLRDHVSWLLPEPIINRFFKEMDNIQQGRRVLKNPLPNGHVGRVAFFISMSHVFKQGRQEKAHVFYLLTADSDQVVTNVEVEDLCKILLDCYVTALKKTSKGAKWKLQTSPEANHRFAKNAIKDLLGSKVDPSCVASEEFLPWFNKFPLIEKLFLATMRASFIDVDSLVHEGPHGLVEGCEETIVHVQYDRPHIMMPCKFDVDFSKIDPLLDVPSIVLINHYLPVSLQHQWRLLFSTQIHGESFNSFIHQITNQGPVLIVVQDTAGHVFGGFASMSWSIKSHFVGDSHCFLFSAKPTMGVYQPTGYNENYMYLNRGMQTLPNGLGMGGQMNYYGLWLDDDFGTGHSRGQPSCTTYGSPPLAAEEDFKIDKLEAWGVGVPPENELEKKSVLDTEVEAKAFLEVMGKTIHSEGYREPETD</sequence>
<dbReference type="PANTHER" id="PTHR23354:SF131">
    <property type="entry name" value="MTOR-ASSOCIATED PROTEIN MEAK7"/>
    <property type="match status" value="1"/>
</dbReference>
<evidence type="ECO:0000256" key="1">
    <source>
        <dbReference type="ARBA" id="ARBA00004370"/>
    </source>
</evidence>
<organism evidence="11 12">
    <name type="scientific">Acropora cervicornis</name>
    <name type="common">Staghorn coral</name>
    <dbReference type="NCBI Taxonomy" id="6130"/>
    <lineage>
        <taxon>Eukaryota</taxon>
        <taxon>Metazoa</taxon>
        <taxon>Cnidaria</taxon>
        <taxon>Anthozoa</taxon>
        <taxon>Hexacorallia</taxon>
        <taxon>Scleractinia</taxon>
        <taxon>Astrocoeniina</taxon>
        <taxon>Acroporidae</taxon>
        <taxon>Acropora</taxon>
    </lineage>
</organism>
<evidence type="ECO:0000256" key="8">
    <source>
        <dbReference type="ARBA" id="ARBA00041780"/>
    </source>
</evidence>
<evidence type="ECO:0000256" key="4">
    <source>
        <dbReference type="ARBA" id="ARBA00022490"/>
    </source>
</evidence>
<dbReference type="GO" id="GO:0031929">
    <property type="term" value="P:TOR signaling"/>
    <property type="evidence" value="ECO:0007669"/>
    <property type="project" value="TreeGrafter"/>
</dbReference>
<evidence type="ECO:0000256" key="5">
    <source>
        <dbReference type="ARBA" id="ARBA00023136"/>
    </source>
</evidence>
<proteinExistence type="predicted"/>
<protein>
    <recommendedName>
        <fullName evidence="7">MTOR-associated protein MEAK7</fullName>
    </recommendedName>
    <alternativeName>
        <fullName evidence="9">TBC/LysM-associated domain-containing protein 1</fullName>
    </alternativeName>
    <alternativeName>
        <fullName evidence="8">TLD domain-containing protein 1</fullName>
    </alternativeName>
</protein>
<dbReference type="AlphaFoldDB" id="A0AAD9V0M4"/>
<dbReference type="GO" id="GO:0005764">
    <property type="term" value="C:lysosome"/>
    <property type="evidence" value="ECO:0007669"/>
    <property type="project" value="UniProtKB-SubCell"/>
</dbReference>
<keyword evidence="6" id="KW-0458">Lysosome</keyword>
<dbReference type="Pfam" id="PF07534">
    <property type="entry name" value="TLD"/>
    <property type="match status" value="1"/>
</dbReference>
<accession>A0AAD9V0M4</accession>
<keyword evidence="4" id="KW-0963">Cytoplasm</keyword>
<keyword evidence="5" id="KW-0472">Membrane</keyword>
<feature type="domain" description="TLDc" evidence="10">
    <location>
        <begin position="256"/>
        <end position="424"/>
    </location>
</feature>
<evidence type="ECO:0000313" key="11">
    <source>
        <dbReference type="EMBL" id="KAK2556846.1"/>
    </source>
</evidence>
<evidence type="ECO:0000259" key="10">
    <source>
        <dbReference type="PROSITE" id="PS51886"/>
    </source>
</evidence>
<evidence type="ECO:0000256" key="2">
    <source>
        <dbReference type="ARBA" id="ARBA00004371"/>
    </source>
</evidence>
<dbReference type="EMBL" id="JARQWQ010000053">
    <property type="protein sequence ID" value="KAK2556846.1"/>
    <property type="molecule type" value="Genomic_DNA"/>
</dbReference>
<dbReference type="Proteomes" id="UP001249851">
    <property type="component" value="Unassembled WGS sequence"/>
</dbReference>
<reference evidence="11" key="1">
    <citation type="journal article" date="2023" name="G3 (Bethesda)">
        <title>Whole genome assembly and annotation of the endangered Caribbean coral Acropora cervicornis.</title>
        <authorList>
            <person name="Selwyn J.D."/>
            <person name="Vollmer S.V."/>
        </authorList>
    </citation>
    <scope>NUCLEOTIDE SEQUENCE</scope>
    <source>
        <strain evidence="11">K2</strain>
    </source>
</reference>
<dbReference type="PROSITE" id="PS51886">
    <property type="entry name" value="TLDC"/>
    <property type="match status" value="1"/>
</dbReference>
<dbReference type="GO" id="GO:0006979">
    <property type="term" value="P:response to oxidative stress"/>
    <property type="evidence" value="ECO:0007669"/>
    <property type="project" value="TreeGrafter"/>
</dbReference>
<dbReference type="SMART" id="SM00584">
    <property type="entry name" value="TLDc"/>
    <property type="match status" value="1"/>
</dbReference>
<comment type="caution">
    <text evidence="11">The sequence shown here is derived from an EMBL/GenBank/DDBJ whole genome shotgun (WGS) entry which is preliminary data.</text>
</comment>
<dbReference type="GO" id="GO:0005634">
    <property type="term" value="C:nucleus"/>
    <property type="evidence" value="ECO:0007669"/>
    <property type="project" value="TreeGrafter"/>
</dbReference>
<evidence type="ECO:0000256" key="9">
    <source>
        <dbReference type="ARBA" id="ARBA00042134"/>
    </source>
</evidence>
<evidence type="ECO:0000313" key="12">
    <source>
        <dbReference type="Proteomes" id="UP001249851"/>
    </source>
</evidence>
<evidence type="ECO:0000256" key="3">
    <source>
        <dbReference type="ARBA" id="ARBA00004496"/>
    </source>
</evidence>